<dbReference type="EMBL" id="AFWV01000010">
    <property type="protein sequence ID" value="EGV17613.1"/>
    <property type="molecule type" value="Genomic_DNA"/>
</dbReference>
<protein>
    <submittedName>
        <fullName evidence="2">Uncharacterized protein</fullName>
    </submittedName>
</protein>
<accession>F9UE56</accession>
<dbReference type="Proteomes" id="UP000005459">
    <property type="component" value="Unassembled WGS sequence"/>
</dbReference>
<reference evidence="2 3" key="1">
    <citation type="submission" date="2011-06" db="EMBL/GenBank/DDBJ databases">
        <title>The draft genome of Thiocapsa marina 5811.</title>
        <authorList>
            <consortium name="US DOE Joint Genome Institute (JGI-PGF)"/>
            <person name="Lucas S."/>
            <person name="Han J."/>
            <person name="Cheng J.-F."/>
            <person name="Goodwin L."/>
            <person name="Pitluck S."/>
            <person name="Peters L."/>
            <person name="Land M.L."/>
            <person name="Hauser L."/>
            <person name="Vogl K."/>
            <person name="Liu Z."/>
            <person name="Imhoff J."/>
            <person name="Thiel V."/>
            <person name="Frigaard N.-U."/>
            <person name="Bryant D."/>
            <person name="Woyke T.J."/>
        </authorList>
    </citation>
    <scope>NUCLEOTIDE SEQUENCE [LARGE SCALE GENOMIC DNA]</scope>
    <source>
        <strain evidence="2 3">5811</strain>
    </source>
</reference>
<organism evidence="2 3">
    <name type="scientific">Thiocapsa marina 5811</name>
    <dbReference type="NCBI Taxonomy" id="768671"/>
    <lineage>
        <taxon>Bacteria</taxon>
        <taxon>Pseudomonadati</taxon>
        <taxon>Pseudomonadota</taxon>
        <taxon>Gammaproteobacteria</taxon>
        <taxon>Chromatiales</taxon>
        <taxon>Chromatiaceae</taxon>
        <taxon>Thiocapsa</taxon>
    </lineage>
</organism>
<proteinExistence type="predicted"/>
<evidence type="ECO:0000313" key="3">
    <source>
        <dbReference type="Proteomes" id="UP000005459"/>
    </source>
</evidence>
<name>F9UE56_9GAMM</name>
<sequence length="33" mass="3686">MEGVDERDQRPTDLRPEDGEAMICLPAPSTRLS</sequence>
<dbReference type="AlphaFoldDB" id="F9UE56"/>
<evidence type="ECO:0000256" key="1">
    <source>
        <dbReference type="SAM" id="MobiDB-lite"/>
    </source>
</evidence>
<evidence type="ECO:0000313" key="2">
    <source>
        <dbReference type="EMBL" id="EGV17613.1"/>
    </source>
</evidence>
<gene>
    <name evidence="2" type="ORF">ThimaDRAFT_3158</name>
</gene>
<feature type="region of interest" description="Disordered" evidence="1">
    <location>
        <begin position="1"/>
        <end position="33"/>
    </location>
</feature>
<feature type="compositionally biased region" description="Basic and acidic residues" evidence="1">
    <location>
        <begin position="1"/>
        <end position="18"/>
    </location>
</feature>
<keyword evidence="3" id="KW-1185">Reference proteome</keyword>